<sequence>MFSVAVAALVCALAPAVAAAQEAPAPPSAVETSMLQEDVYLGVIDLQAYCQHFYGGDIFLKDARSAYGWECHYNVNERIPINMYAACQLQYREPWARAGFSDRRNAYSWFCYLSPR</sequence>
<evidence type="ECO:0000313" key="3">
    <source>
        <dbReference type="Proteomes" id="UP000199501"/>
    </source>
</evidence>
<keyword evidence="3" id="KW-1185">Reference proteome</keyword>
<proteinExistence type="predicted"/>
<name>A0A1G6Z1L4_9PSEU</name>
<organism evidence="2 3">
    <name type="scientific">Actinokineospora iranica</name>
    <dbReference type="NCBI Taxonomy" id="1271860"/>
    <lineage>
        <taxon>Bacteria</taxon>
        <taxon>Bacillati</taxon>
        <taxon>Actinomycetota</taxon>
        <taxon>Actinomycetes</taxon>
        <taxon>Pseudonocardiales</taxon>
        <taxon>Pseudonocardiaceae</taxon>
        <taxon>Actinokineospora</taxon>
    </lineage>
</organism>
<evidence type="ECO:0000256" key="1">
    <source>
        <dbReference type="SAM" id="SignalP"/>
    </source>
</evidence>
<gene>
    <name evidence="2" type="ORF">SAMN05216174_12457</name>
</gene>
<dbReference type="AlphaFoldDB" id="A0A1G6Z1L4"/>
<feature type="chain" id="PRO_5038785634" evidence="1">
    <location>
        <begin position="20"/>
        <end position="116"/>
    </location>
</feature>
<protein>
    <submittedName>
        <fullName evidence="2">Uncharacterized protein</fullName>
    </submittedName>
</protein>
<dbReference type="Proteomes" id="UP000199501">
    <property type="component" value="Unassembled WGS sequence"/>
</dbReference>
<keyword evidence="1" id="KW-0732">Signal</keyword>
<reference evidence="3" key="1">
    <citation type="submission" date="2016-10" db="EMBL/GenBank/DDBJ databases">
        <authorList>
            <person name="Varghese N."/>
            <person name="Submissions S."/>
        </authorList>
    </citation>
    <scope>NUCLEOTIDE SEQUENCE [LARGE SCALE GENOMIC DNA]</scope>
    <source>
        <strain evidence="3">IBRC-M 10403</strain>
    </source>
</reference>
<evidence type="ECO:0000313" key="2">
    <source>
        <dbReference type="EMBL" id="SDD95706.1"/>
    </source>
</evidence>
<dbReference type="EMBL" id="FMZZ01000024">
    <property type="protein sequence ID" value="SDD95706.1"/>
    <property type="molecule type" value="Genomic_DNA"/>
</dbReference>
<accession>A0A1G6Z1L4</accession>
<feature type="signal peptide" evidence="1">
    <location>
        <begin position="1"/>
        <end position="19"/>
    </location>
</feature>